<dbReference type="SUPFAM" id="SSF46785">
    <property type="entry name" value="Winged helix' DNA-binding domain"/>
    <property type="match status" value="1"/>
</dbReference>
<reference evidence="6 7" key="1">
    <citation type="submission" date="2024-06" db="EMBL/GenBank/DDBJ databases">
        <title>The Natural Products Discovery Center: Release of the First 8490 Sequenced Strains for Exploring Actinobacteria Biosynthetic Diversity.</title>
        <authorList>
            <person name="Kalkreuter E."/>
            <person name="Kautsar S.A."/>
            <person name="Yang D."/>
            <person name="Bader C.D."/>
            <person name="Teijaro C.N."/>
            <person name="Fluegel L."/>
            <person name="Davis C.M."/>
            <person name="Simpson J.R."/>
            <person name="Lauterbach L."/>
            <person name="Steele A.D."/>
            <person name="Gui C."/>
            <person name="Meng S."/>
            <person name="Li G."/>
            <person name="Viehrig K."/>
            <person name="Ye F."/>
            <person name="Su P."/>
            <person name="Kiefer A.F."/>
            <person name="Nichols A."/>
            <person name="Cepeda A.J."/>
            <person name="Yan W."/>
            <person name="Fan B."/>
            <person name="Jiang Y."/>
            <person name="Adhikari A."/>
            <person name="Zheng C.-J."/>
            <person name="Schuster L."/>
            <person name="Cowan T.M."/>
            <person name="Smanski M.J."/>
            <person name="Chevrette M.G."/>
            <person name="De Carvalho L.P.S."/>
            <person name="Shen B."/>
        </authorList>
    </citation>
    <scope>NUCLEOTIDE SEQUENCE [LARGE SCALE GENOMIC DNA]</scope>
    <source>
        <strain evidence="6 7">NPDC006434</strain>
    </source>
</reference>
<dbReference type="EMBL" id="JBEXPZ010000073">
    <property type="protein sequence ID" value="MET9850439.1"/>
    <property type="molecule type" value="Genomic_DNA"/>
</dbReference>
<dbReference type="PRINTS" id="PR00778">
    <property type="entry name" value="HTHARSR"/>
</dbReference>
<dbReference type="InterPro" id="IPR036390">
    <property type="entry name" value="WH_DNA-bd_sf"/>
</dbReference>
<comment type="caution">
    <text evidence="6">The sequence shown here is derived from an EMBL/GenBank/DDBJ whole genome shotgun (WGS) entry which is preliminary data.</text>
</comment>
<gene>
    <name evidence="6" type="ORF">ABZZ21_39035</name>
</gene>
<dbReference type="Proteomes" id="UP001550210">
    <property type="component" value="Unassembled WGS sequence"/>
</dbReference>
<dbReference type="Pfam" id="PF12840">
    <property type="entry name" value="HTH_20"/>
    <property type="match status" value="1"/>
</dbReference>
<dbReference type="InterPro" id="IPR001845">
    <property type="entry name" value="HTH_ArsR_DNA-bd_dom"/>
</dbReference>
<keyword evidence="1" id="KW-0805">Transcription regulation</keyword>
<dbReference type="PROSITE" id="PS50987">
    <property type="entry name" value="HTH_ARSR_2"/>
    <property type="match status" value="1"/>
</dbReference>
<keyword evidence="7" id="KW-1185">Reference proteome</keyword>
<evidence type="ECO:0000256" key="1">
    <source>
        <dbReference type="ARBA" id="ARBA00023015"/>
    </source>
</evidence>
<evidence type="ECO:0000313" key="6">
    <source>
        <dbReference type="EMBL" id="MET9850439.1"/>
    </source>
</evidence>
<name>A0ABV2V9D3_9ACTN</name>
<organism evidence="6 7">
    <name type="scientific">Streptomyces ossamyceticus</name>
    <dbReference type="NCBI Taxonomy" id="249581"/>
    <lineage>
        <taxon>Bacteria</taxon>
        <taxon>Bacillati</taxon>
        <taxon>Actinomycetota</taxon>
        <taxon>Actinomycetes</taxon>
        <taxon>Kitasatosporales</taxon>
        <taxon>Streptomycetaceae</taxon>
        <taxon>Streptomyces</taxon>
    </lineage>
</organism>
<dbReference type="NCBIfam" id="NF033788">
    <property type="entry name" value="HTH_metalloreg"/>
    <property type="match status" value="1"/>
</dbReference>
<dbReference type="SMART" id="SM00418">
    <property type="entry name" value="HTH_ARSR"/>
    <property type="match status" value="1"/>
</dbReference>
<dbReference type="Gene3D" id="1.10.10.10">
    <property type="entry name" value="Winged helix-like DNA-binding domain superfamily/Winged helix DNA-binding domain"/>
    <property type="match status" value="1"/>
</dbReference>
<protein>
    <submittedName>
        <fullName evidence="6">Metalloregulator ArsR/SmtB family transcription factor</fullName>
    </submittedName>
</protein>
<feature type="region of interest" description="Disordered" evidence="4">
    <location>
        <begin position="98"/>
        <end position="117"/>
    </location>
</feature>
<proteinExistence type="predicted"/>
<evidence type="ECO:0000259" key="5">
    <source>
        <dbReference type="PROSITE" id="PS50987"/>
    </source>
</evidence>
<feature type="domain" description="HTH arsR-type" evidence="5">
    <location>
        <begin position="1"/>
        <end position="103"/>
    </location>
</feature>
<accession>A0ABV2V9D3</accession>
<dbReference type="InterPro" id="IPR036388">
    <property type="entry name" value="WH-like_DNA-bd_sf"/>
</dbReference>
<dbReference type="InterPro" id="IPR011991">
    <property type="entry name" value="ArsR-like_HTH"/>
</dbReference>
<keyword evidence="2" id="KW-0238">DNA-binding</keyword>
<evidence type="ECO:0000256" key="2">
    <source>
        <dbReference type="ARBA" id="ARBA00023125"/>
    </source>
</evidence>
<keyword evidence="3" id="KW-0804">Transcription</keyword>
<dbReference type="RefSeq" id="WP_355403613.1">
    <property type="nucleotide sequence ID" value="NZ_JBEGHN010000005.1"/>
</dbReference>
<sequence length="117" mass="12852">MIDHNHESDLVFRALNDATRRAVLALLASEHEPTVGDIAAAFPAIGRTAVSAHLRILRDAQLVSEIRDGKHRRYRLGPNRADAAIAFLRQIYEQSLPTDQEAAADRSESGPREAKSG</sequence>
<dbReference type="CDD" id="cd00090">
    <property type="entry name" value="HTH_ARSR"/>
    <property type="match status" value="1"/>
</dbReference>
<evidence type="ECO:0000256" key="4">
    <source>
        <dbReference type="SAM" id="MobiDB-lite"/>
    </source>
</evidence>
<feature type="compositionally biased region" description="Basic and acidic residues" evidence="4">
    <location>
        <begin position="103"/>
        <end position="117"/>
    </location>
</feature>
<evidence type="ECO:0000313" key="7">
    <source>
        <dbReference type="Proteomes" id="UP001550210"/>
    </source>
</evidence>
<dbReference type="PANTHER" id="PTHR33154:SF33">
    <property type="entry name" value="TRANSCRIPTIONAL REPRESSOR SDPR"/>
    <property type="match status" value="1"/>
</dbReference>
<dbReference type="PANTHER" id="PTHR33154">
    <property type="entry name" value="TRANSCRIPTIONAL REGULATOR, ARSR FAMILY"/>
    <property type="match status" value="1"/>
</dbReference>
<dbReference type="InterPro" id="IPR051081">
    <property type="entry name" value="HTH_MetalResp_TranReg"/>
</dbReference>
<evidence type="ECO:0000256" key="3">
    <source>
        <dbReference type="ARBA" id="ARBA00023163"/>
    </source>
</evidence>